<feature type="compositionally biased region" description="Basic residues" evidence="1">
    <location>
        <begin position="35"/>
        <end position="49"/>
    </location>
</feature>
<accession>A0A9P0FK99</accession>
<dbReference type="OrthoDB" id="6382611at2759"/>
<feature type="region of interest" description="Disordered" evidence="1">
    <location>
        <begin position="79"/>
        <end position="117"/>
    </location>
</feature>
<protein>
    <submittedName>
        <fullName evidence="2">Uncharacterized protein</fullName>
    </submittedName>
</protein>
<feature type="compositionally biased region" description="Basic and acidic residues" evidence="1">
    <location>
        <begin position="91"/>
        <end position="112"/>
    </location>
</feature>
<feature type="region of interest" description="Disordered" evidence="1">
    <location>
        <begin position="1"/>
        <end position="57"/>
    </location>
</feature>
<feature type="compositionally biased region" description="Basic and acidic residues" evidence="1">
    <location>
        <begin position="17"/>
        <end position="34"/>
    </location>
</feature>
<name>A0A9P0FK99_BRAAE</name>
<dbReference type="Proteomes" id="UP001154078">
    <property type="component" value="Chromosome 7"/>
</dbReference>
<evidence type="ECO:0000313" key="2">
    <source>
        <dbReference type="EMBL" id="CAH0560248.1"/>
    </source>
</evidence>
<reference evidence="2" key="1">
    <citation type="submission" date="2021-12" db="EMBL/GenBank/DDBJ databases">
        <authorList>
            <person name="King R."/>
        </authorList>
    </citation>
    <scope>NUCLEOTIDE SEQUENCE</scope>
</reference>
<keyword evidence="3" id="KW-1185">Reference proteome</keyword>
<evidence type="ECO:0000256" key="1">
    <source>
        <dbReference type="SAM" id="MobiDB-lite"/>
    </source>
</evidence>
<proteinExistence type="predicted"/>
<evidence type="ECO:0000313" key="3">
    <source>
        <dbReference type="Proteomes" id="UP001154078"/>
    </source>
</evidence>
<dbReference type="EMBL" id="OV121138">
    <property type="protein sequence ID" value="CAH0560248.1"/>
    <property type="molecule type" value="Genomic_DNA"/>
</dbReference>
<dbReference type="AlphaFoldDB" id="A0A9P0FK99"/>
<gene>
    <name evidence="2" type="ORF">MELIAE_LOCUS10032</name>
</gene>
<organism evidence="2 3">
    <name type="scientific">Brassicogethes aeneus</name>
    <name type="common">Rape pollen beetle</name>
    <name type="synonym">Meligethes aeneus</name>
    <dbReference type="NCBI Taxonomy" id="1431903"/>
    <lineage>
        <taxon>Eukaryota</taxon>
        <taxon>Metazoa</taxon>
        <taxon>Ecdysozoa</taxon>
        <taxon>Arthropoda</taxon>
        <taxon>Hexapoda</taxon>
        <taxon>Insecta</taxon>
        <taxon>Pterygota</taxon>
        <taxon>Neoptera</taxon>
        <taxon>Endopterygota</taxon>
        <taxon>Coleoptera</taxon>
        <taxon>Polyphaga</taxon>
        <taxon>Cucujiformia</taxon>
        <taxon>Nitidulidae</taxon>
        <taxon>Meligethinae</taxon>
        <taxon>Brassicogethes</taxon>
    </lineage>
</organism>
<sequence length="306" mass="35829">MADQKSTNILIARLFGKKPDEQGEKNTDKAEKCKNKVKSPKRVVRKPSPKKSFIPQSNKITNWCSKEKLLKDLENNRETLKNLKKKPMSKSLEDDFKKSSKSKSQEDDFEKPKSKKKPIKLTRTDSFEKYGVLMPTLDDILEDKKKLDTQKQKLQEARQIEDISLDLTFSLNKSADNEVGKENILGCKHLTNPELTDLFNKNKCYLSEIISGEKYSERHSRFHNYNVKYDLTTKDLTYNTSMIVFSHDQIEHMMNLLSENFDPDDKLTQYFFKVLLPEFCTKVFMDVHNMSQEETLMYLETRPLDD</sequence>